<keyword evidence="6 10" id="KW-1133">Transmembrane helix</keyword>
<evidence type="ECO:0000313" key="12">
    <source>
        <dbReference type="Proteomes" id="UP000318582"/>
    </source>
</evidence>
<comment type="pathway">
    <text evidence="2">Protein modification; protein glycosylation.</text>
</comment>
<evidence type="ECO:0000256" key="9">
    <source>
        <dbReference type="ARBA" id="ARBA00045912"/>
    </source>
</evidence>
<organism evidence="11 12">
    <name type="scientific">Powellomyces hirtus</name>
    <dbReference type="NCBI Taxonomy" id="109895"/>
    <lineage>
        <taxon>Eukaryota</taxon>
        <taxon>Fungi</taxon>
        <taxon>Fungi incertae sedis</taxon>
        <taxon>Chytridiomycota</taxon>
        <taxon>Chytridiomycota incertae sedis</taxon>
        <taxon>Chytridiomycetes</taxon>
        <taxon>Spizellomycetales</taxon>
        <taxon>Powellomycetaceae</taxon>
        <taxon>Powellomyces</taxon>
    </lineage>
</organism>
<evidence type="ECO:0000256" key="8">
    <source>
        <dbReference type="ARBA" id="ARBA00044793"/>
    </source>
</evidence>
<dbReference type="GO" id="GO:0006488">
    <property type="term" value="P:dolichol-linked oligosaccharide biosynthetic process"/>
    <property type="evidence" value="ECO:0007669"/>
    <property type="project" value="InterPro"/>
</dbReference>
<feature type="transmembrane region" description="Helical" evidence="10">
    <location>
        <begin position="181"/>
        <end position="199"/>
    </location>
</feature>
<dbReference type="GO" id="GO:0034203">
    <property type="term" value="P:glycolipid translocation"/>
    <property type="evidence" value="ECO:0007669"/>
    <property type="project" value="TreeGrafter"/>
</dbReference>
<name>A0A507DY52_9FUNG</name>
<protein>
    <recommendedName>
        <fullName evidence="8 10">Man(5)GlcNAc(2)-PP-dolichol translocation protein RFT1</fullName>
    </recommendedName>
</protein>
<comment type="function">
    <text evidence="9 10">Intramembrane glycolipid transporter that operates in the biosynthetic pathway of dolichol-linked oligosaccharides, the glycan precursors employed in protein asparagine (N)-glycosylation. The sequential addition of sugars to dolichol pyrophosphate produces dolichol-linked oligosaccharides containing fourteen sugars, including two GlcNAcs, nine mannoses and three glucoses. Once assembled, the oligosaccharide is transferred from the lipid to nascent proteins by oligosaccharyltransferases. The assembly of dolichol-linked oligosaccharides begins on the cytosolic side of the endoplasmic reticulum membrane and finishes in its lumen. RFT1 could mediate the translocation of the cytosolically oriented intermediate DolPP-GlcNAc2Man5, produced by ALG11, into the ER lumen where dolichol-linked oligosaccharides assembly continues. However, the intramembrane lipid transporter activity could not be confirmed in vitro.</text>
</comment>
<feature type="transmembrane region" description="Helical" evidence="10">
    <location>
        <begin position="114"/>
        <end position="135"/>
    </location>
</feature>
<keyword evidence="12" id="KW-1185">Reference proteome</keyword>
<dbReference type="EMBL" id="QEAQ01000068">
    <property type="protein sequence ID" value="TPX56644.1"/>
    <property type="molecule type" value="Genomic_DNA"/>
</dbReference>
<evidence type="ECO:0000313" key="11">
    <source>
        <dbReference type="EMBL" id="TPX56644.1"/>
    </source>
</evidence>
<accession>A0A507DY52</accession>
<keyword evidence="4 10" id="KW-0812">Transmembrane</keyword>
<evidence type="ECO:0000256" key="5">
    <source>
        <dbReference type="ARBA" id="ARBA00022824"/>
    </source>
</evidence>
<evidence type="ECO:0000256" key="3">
    <source>
        <dbReference type="ARBA" id="ARBA00010288"/>
    </source>
</evidence>
<evidence type="ECO:0000256" key="7">
    <source>
        <dbReference type="ARBA" id="ARBA00023136"/>
    </source>
</evidence>
<dbReference type="Proteomes" id="UP000318582">
    <property type="component" value="Unassembled WGS sequence"/>
</dbReference>
<feature type="transmembrane region" description="Helical" evidence="10">
    <location>
        <begin position="361"/>
        <end position="383"/>
    </location>
</feature>
<evidence type="ECO:0000256" key="10">
    <source>
        <dbReference type="RuleBase" id="RU365067"/>
    </source>
</evidence>
<keyword evidence="10" id="KW-0813">Transport</keyword>
<evidence type="ECO:0000256" key="2">
    <source>
        <dbReference type="ARBA" id="ARBA00004922"/>
    </source>
</evidence>
<dbReference type="GO" id="GO:0005789">
    <property type="term" value="C:endoplasmic reticulum membrane"/>
    <property type="evidence" value="ECO:0007669"/>
    <property type="project" value="UniProtKB-SubCell"/>
</dbReference>
<dbReference type="AlphaFoldDB" id="A0A507DY52"/>
<dbReference type="STRING" id="109895.A0A507DY52"/>
<evidence type="ECO:0000256" key="6">
    <source>
        <dbReference type="ARBA" id="ARBA00022989"/>
    </source>
</evidence>
<feature type="transmembrane region" description="Helical" evidence="10">
    <location>
        <begin position="434"/>
        <end position="453"/>
    </location>
</feature>
<dbReference type="Pfam" id="PF04506">
    <property type="entry name" value="Rft-1"/>
    <property type="match status" value="1"/>
</dbReference>
<reference evidence="11 12" key="1">
    <citation type="journal article" date="2019" name="Sci. Rep.">
        <title>Comparative genomics of chytrid fungi reveal insights into the obligate biotrophic and pathogenic lifestyle of Synchytrium endobioticum.</title>
        <authorList>
            <person name="van de Vossenberg B.T.L.H."/>
            <person name="Warris S."/>
            <person name="Nguyen H.D.T."/>
            <person name="van Gent-Pelzer M.P.E."/>
            <person name="Joly D.L."/>
            <person name="van de Geest H.C."/>
            <person name="Bonants P.J.M."/>
            <person name="Smith D.S."/>
            <person name="Levesque C.A."/>
            <person name="van der Lee T.A.J."/>
        </authorList>
    </citation>
    <scope>NUCLEOTIDE SEQUENCE [LARGE SCALE GENOMIC DNA]</scope>
    <source>
        <strain evidence="11 12">CBS 809.83</strain>
    </source>
</reference>
<keyword evidence="5 10" id="KW-0256">Endoplasmic reticulum</keyword>
<gene>
    <name evidence="11" type="ORF">PhCBS80983_g04360</name>
</gene>
<dbReference type="PANTHER" id="PTHR13117:SF5">
    <property type="entry name" value="PROTEIN RFT1 HOMOLOG"/>
    <property type="match status" value="1"/>
</dbReference>
<feature type="transmembrane region" description="Helical" evidence="10">
    <location>
        <begin position="517"/>
        <end position="534"/>
    </location>
</feature>
<feature type="transmembrane region" description="Helical" evidence="10">
    <location>
        <begin position="219"/>
        <end position="236"/>
    </location>
</feature>
<keyword evidence="7 10" id="KW-0472">Membrane</keyword>
<comment type="caution">
    <text evidence="11">The sequence shown here is derived from an EMBL/GenBank/DDBJ whole genome shotgun (WGS) entry which is preliminary data.</text>
</comment>
<comment type="subcellular location">
    <subcellularLocation>
        <location evidence="1 10">Endoplasmic reticulum membrane</location>
        <topology evidence="1 10">Multi-pass membrane protein</topology>
    </subcellularLocation>
</comment>
<evidence type="ECO:0000256" key="1">
    <source>
        <dbReference type="ARBA" id="ARBA00004477"/>
    </source>
</evidence>
<comment type="similarity">
    <text evidence="3 10">Belongs to the RFT1 family.</text>
</comment>
<dbReference type="InterPro" id="IPR007594">
    <property type="entry name" value="RFT1"/>
</dbReference>
<feature type="transmembrane region" description="Helical" evidence="10">
    <location>
        <begin position="21"/>
        <end position="43"/>
    </location>
</feature>
<feature type="transmembrane region" description="Helical" evidence="10">
    <location>
        <begin position="49"/>
        <end position="69"/>
    </location>
</feature>
<evidence type="ECO:0000256" key="4">
    <source>
        <dbReference type="ARBA" id="ARBA00022692"/>
    </source>
</evidence>
<feature type="transmembrane region" description="Helical" evidence="10">
    <location>
        <begin position="395"/>
        <end position="414"/>
    </location>
</feature>
<feature type="transmembrane region" description="Helical" evidence="10">
    <location>
        <begin position="151"/>
        <end position="169"/>
    </location>
</feature>
<proteinExistence type="inferred from homology"/>
<dbReference type="PANTHER" id="PTHR13117">
    <property type="entry name" value="ENDOPLASMIC RETICULUM MULTISPAN TRANSMEMBRANE PROTEIN-RELATED"/>
    <property type="match status" value="1"/>
</dbReference>
<sequence>MVQDPSQGREGQNALNSSIKGAGYLFLLQLSSRMATFLLNNFIQRVSSITTVGMASGLELLSGTILFLSRENLRMVLLRSSEDSADDDTTVAPNSDHDASKKRAVRRDIRRQQLVNLSYLPMLVGLLLVGLFALFRQSTASNPGPSNATRIYILATLVELCSEPMYLIVQSSLMYNVRAKVEGFALLVRCLTTFSLTLLSCTSHTGEAVDTCGVESYAWGHLAYAVLLVFGYLRALSRDHGGARALLGILRPRQIKTEAQRPFYFDPYLLSVAWSFMAQSGLKYVLTEGDRIILLCMGGTNDEKGAYKMVSDLGSLIARIVFQPIEEAARAFFSRTLASRDGIRTQDITLSIDLLSTLIRFHLFLATYFVFFATNYSGTLISVLYGSGKASTPEIVLALSVYCLYVPLMGINGITEGFVQGVGDSGAIRKQSYWMVACSAVFVAVAFVTMKVFDLGPSGLILANMANMVMRIWFCWSFLQRFLVETATQNLTANARTLCHEMYSRTMNPLALIPGDFKGHVALVISWLLTFAYMRWYGWATWKAKIGHVVVGGICALCVTGLM</sequence>